<keyword evidence="1" id="KW-0472">Membrane</keyword>
<organism evidence="2 3">
    <name type="scientific">Sulfitobacter guttiformis</name>
    <dbReference type="NCBI Taxonomy" id="74349"/>
    <lineage>
        <taxon>Bacteria</taxon>
        <taxon>Pseudomonadati</taxon>
        <taxon>Pseudomonadota</taxon>
        <taxon>Alphaproteobacteria</taxon>
        <taxon>Rhodobacterales</taxon>
        <taxon>Roseobacteraceae</taxon>
        <taxon>Sulfitobacter</taxon>
    </lineage>
</organism>
<feature type="transmembrane region" description="Helical" evidence="1">
    <location>
        <begin position="84"/>
        <end position="105"/>
    </location>
</feature>
<gene>
    <name evidence="2" type="ORF">C8N30_3258</name>
</gene>
<name>A0A420DIV3_9RHOB</name>
<dbReference type="InterPro" id="IPR046513">
    <property type="entry name" value="DUF6691"/>
</dbReference>
<evidence type="ECO:0000313" key="2">
    <source>
        <dbReference type="EMBL" id="RKE94149.1"/>
    </source>
</evidence>
<evidence type="ECO:0000256" key="1">
    <source>
        <dbReference type="SAM" id="Phobius"/>
    </source>
</evidence>
<evidence type="ECO:0008006" key="4">
    <source>
        <dbReference type="Google" id="ProtNLM"/>
    </source>
</evidence>
<dbReference type="STRING" id="1443111.Z949_1241"/>
<keyword evidence="3" id="KW-1185">Reference proteome</keyword>
<sequence>MMRMLVALIAGSLFGAGLHLSGMTDTAKLQGFLDIFGAWDPTLIFVMGGAIAPMALAWAVSRGRKPLLGGTFPAPAEPKLDRRLILGAVLFGIGWGLVGLCPGPALASLGYGGLSGWIFLAAMIGGMILSPTASALLDRTARRG</sequence>
<dbReference type="Proteomes" id="UP000284407">
    <property type="component" value="Unassembled WGS sequence"/>
</dbReference>
<protein>
    <recommendedName>
        <fullName evidence="4">YeeE/YedE family protein</fullName>
    </recommendedName>
</protein>
<accession>A0A420DIV3</accession>
<reference evidence="2 3" key="1">
    <citation type="submission" date="2018-09" db="EMBL/GenBank/DDBJ databases">
        <title>Genomic Encyclopedia of Archaeal and Bacterial Type Strains, Phase II (KMG-II): from individual species to whole genera.</title>
        <authorList>
            <person name="Goeker M."/>
        </authorList>
    </citation>
    <scope>NUCLEOTIDE SEQUENCE [LARGE SCALE GENOMIC DNA]</scope>
    <source>
        <strain evidence="2 3">DSM 11458</strain>
    </source>
</reference>
<proteinExistence type="predicted"/>
<feature type="transmembrane region" description="Helical" evidence="1">
    <location>
        <begin position="117"/>
        <end position="137"/>
    </location>
</feature>
<dbReference type="Pfam" id="PF20398">
    <property type="entry name" value="DUF6691"/>
    <property type="match status" value="1"/>
</dbReference>
<feature type="transmembrane region" description="Helical" evidence="1">
    <location>
        <begin position="42"/>
        <end position="63"/>
    </location>
</feature>
<dbReference type="EMBL" id="RAQK01000002">
    <property type="protein sequence ID" value="RKE94149.1"/>
    <property type="molecule type" value="Genomic_DNA"/>
</dbReference>
<comment type="caution">
    <text evidence="2">The sequence shown here is derived from an EMBL/GenBank/DDBJ whole genome shotgun (WGS) entry which is preliminary data.</text>
</comment>
<keyword evidence="1" id="KW-1133">Transmembrane helix</keyword>
<dbReference type="AlphaFoldDB" id="A0A420DIV3"/>
<evidence type="ECO:0000313" key="3">
    <source>
        <dbReference type="Proteomes" id="UP000284407"/>
    </source>
</evidence>
<keyword evidence="1" id="KW-0812">Transmembrane</keyword>